<feature type="transmembrane region" description="Helical" evidence="1">
    <location>
        <begin position="105"/>
        <end position="126"/>
    </location>
</feature>
<sequence>MCCKLIRVECKIVSCHGYIRLRSGQFCTESDHLSANESDHCSRDLVIVASSLVYLSLLGLIIVGHQSDHCRLFEVRSLLVHRVRSLSAIEIHDHLSSILIIVGHWSLIISFGHRVASLSAIGLIIVGDRRSGGFKRSLVICVGQSSNCHCRHVNHIYPEESDLSSIEGTSFMSIEVDHCPMQVLIIVMQRSDHCRPLSL</sequence>
<keyword evidence="1" id="KW-1133">Transmembrane helix</keyword>
<keyword evidence="1" id="KW-0472">Membrane</keyword>
<evidence type="ECO:0000313" key="3">
    <source>
        <dbReference type="Proteomes" id="UP000499080"/>
    </source>
</evidence>
<dbReference type="AlphaFoldDB" id="A0A4Y2MRV0"/>
<organism evidence="2 3">
    <name type="scientific">Araneus ventricosus</name>
    <name type="common">Orbweaver spider</name>
    <name type="synonym">Epeira ventricosa</name>
    <dbReference type="NCBI Taxonomy" id="182803"/>
    <lineage>
        <taxon>Eukaryota</taxon>
        <taxon>Metazoa</taxon>
        <taxon>Ecdysozoa</taxon>
        <taxon>Arthropoda</taxon>
        <taxon>Chelicerata</taxon>
        <taxon>Arachnida</taxon>
        <taxon>Araneae</taxon>
        <taxon>Araneomorphae</taxon>
        <taxon>Entelegynae</taxon>
        <taxon>Araneoidea</taxon>
        <taxon>Araneidae</taxon>
        <taxon>Araneus</taxon>
    </lineage>
</organism>
<keyword evidence="3" id="KW-1185">Reference proteome</keyword>
<feature type="transmembrane region" description="Helical" evidence="1">
    <location>
        <begin position="45"/>
        <end position="64"/>
    </location>
</feature>
<comment type="caution">
    <text evidence="2">The sequence shown here is derived from an EMBL/GenBank/DDBJ whole genome shotgun (WGS) entry which is preliminary data.</text>
</comment>
<evidence type="ECO:0000313" key="2">
    <source>
        <dbReference type="EMBL" id="GBN29881.1"/>
    </source>
</evidence>
<dbReference type="Proteomes" id="UP000499080">
    <property type="component" value="Unassembled WGS sequence"/>
</dbReference>
<name>A0A4Y2MRV0_ARAVE</name>
<evidence type="ECO:0000256" key="1">
    <source>
        <dbReference type="SAM" id="Phobius"/>
    </source>
</evidence>
<gene>
    <name evidence="2" type="ORF">AVEN_178986_1</name>
</gene>
<dbReference type="EMBL" id="BGPR01007835">
    <property type="protein sequence ID" value="GBN29881.1"/>
    <property type="molecule type" value="Genomic_DNA"/>
</dbReference>
<reference evidence="2 3" key="1">
    <citation type="journal article" date="2019" name="Sci. Rep.">
        <title>Orb-weaving spider Araneus ventricosus genome elucidates the spidroin gene catalogue.</title>
        <authorList>
            <person name="Kono N."/>
            <person name="Nakamura H."/>
            <person name="Ohtoshi R."/>
            <person name="Moran D.A.P."/>
            <person name="Shinohara A."/>
            <person name="Yoshida Y."/>
            <person name="Fujiwara M."/>
            <person name="Mori M."/>
            <person name="Tomita M."/>
            <person name="Arakawa K."/>
        </authorList>
    </citation>
    <scope>NUCLEOTIDE SEQUENCE [LARGE SCALE GENOMIC DNA]</scope>
</reference>
<proteinExistence type="predicted"/>
<keyword evidence="1" id="KW-0812">Transmembrane</keyword>
<protein>
    <submittedName>
        <fullName evidence="2">Uncharacterized protein</fullName>
    </submittedName>
</protein>
<accession>A0A4Y2MRV0</accession>